<keyword evidence="17 18" id="KW-0170">Cobalt</keyword>
<evidence type="ECO:0000256" key="8">
    <source>
        <dbReference type="ARBA" id="ARBA00017684"/>
    </source>
</evidence>
<name>A0A6N7XV09_9ACTN</name>
<dbReference type="PANTHER" id="PTHR43622">
    <property type="entry name" value="3-DEHYDROQUINATE SYNTHASE"/>
    <property type="match status" value="1"/>
</dbReference>
<evidence type="ECO:0000259" key="20">
    <source>
        <dbReference type="Pfam" id="PF24621"/>
    </source>
</evidence>
<feature type="domain" description="3-dehydroquinate synthase C-terminal" evidence="20">
    <location>
        <begin position="194"/>
        <end position="332"/>
    </location>
</feature>
<comment type="cofactor">
    <cofactor evidence="3">
        <name>Zn(2+)</name>
        <dbReference type="ChEBI" id="CHEBI:29105"/>
    </cofactor>
</comment>
<protein>
    <recommendedName>
        <fullName evidence="8 18">3-dehydroquinate synthase</fullName>
        <shortName evidence="18">DHQS</shortName>
        <ecNumber evidence="7 18">4.2.3.4</ecNumber>
    </recommendedName>
</protein>
<dbReference type="NCBIfam" id="TIGR01357">
    <property type="entry name" value="aroB"/>
    <property type="match status" value="1"/>
</dbReference>
<dbReference type="PANTHER" id="PTHR43622:SF7">
    <property type="entry name" value="3-DEHYDROQUINATE SYNTHASE, CHLOROPLASTIC"/>
    <property type="match status" value="1"/>
</dbReference>
<comment type="cofactor">
    <cofactor evidence="2 18">
        <name>NAD(+)</name>
        <dbReference type="ChEBI" id="CHEBI:57540"/>
    </cofactor>
</comment>
<dbReference type="Gene3D" id="3.40.50.1970">
    <property type="match status" value="1"/>
</dbReference>
<sequence length="371" mass="38940">MSQTTVGVEGKPIVVRVPTSQRDYDVVVGEGVIDEVGQLARQACGGGRACVVSDSNVAPLYADAVAQSLVAAGYDACIQIFEAGERNKRLSTVEELLGGLAQAGLTRDDVVVAVGGGVTGDMAGLAAALYLRGISLVQVPTSLLAMVDSSVGGKTAVDLEAGKNLCGAFWQPWLVVADVDCLDTLTPELFRDSCGEVIKHGVIRDPELFSWLEANPLTGEVSEDELARVVARNVQIKRDVVASDEREHGLRQILNFGHTIGHAVEAAGDFSLGHGSCVALGMCCIARAAYGMGWCGQEVPQRIEALVRAHGLPTDTDLPHDLIVSYATHDKKRHGDGVNVVVPLAIGSVEVRHVSLAEFGRLVDLGCGVGA</sequence>
<dbReference type="GO" id="GO:0009423">
    <property type="term" value="P:chorismate biosynthetic process"/>
    <property type="evidence" value="ECO:0007669"/>
    <property type="project" value="UniProtKB-UniRule"/>
</dbReference>
<dbReference type="Proteomes" id="UP000469325">
    <property type="component" value="Unassembled WGS sequence"/>
</dbReference>
<dbReference type="RefSeq" id="WP_154435832.1">
    <property type="nucleotide sequence ID" value="NZ_VUNC01000007.1"/>
</dbReference>
<comment type="similarity">
    <text evidence="6 18">Belongs to the sugar phosphate cyclases superfamily. Dehydroquinate synthase family.</text>
</comment>
<reference evidence="21 22" key="1">
    <citation type="submission" date="2019-08" db="EMBL/GenBank/DDBJ databases">
        <title>In-depth cultivation of the pig gut microbiome towards novel bacterial diversity and tailored functional studies.</title>
        <authorList>
            <person name="Wylensek D."/>
            <person name="Hitch T.C.A."/>
            <person name="Clavel T."/>
        </authorList>
    </citation>
    <scope>NUCLEOTIDE SEQUENCE [LARGE SCALE GENOMIC DNA]</scope>
    <source>
        <strain evidence="21 22">CA-Schmier-601-WT-1</strain>
    </source>
</reference>
<dbReference type="Pfam" id="PF24621">
    <property type="entry name" value="DHQS_C"/>
    <property type="match status" value="1"/>
</dbReference>
<dbReference type="InterPro" id="IPR030963">
    <property type="entry name" value="DHQ_synth_fam"/>
</dbReference>
<evidence type="ECO:0000256" key="14">
    <source>
        <dbReference type="ARBA" id="ARBA00023027"/>
    </source>
</evidence>
<feature type="binding site" evidence="18">
    <location>
        <position position="163"/>
    </location>
    <ligand>
        <name>NAD(+)</name>
        <dbReference type="ChEBI" id="CHEBI:57540"/>
    </ligand>
</feature>
<dbReference type="InterPro" id="IPR030960">
    <property type="entry name" value="DHQS/DOIS_N"/>
</dbReference>
<evidence type="ECO:0000256" key="1">
    <source>
        <dbReference type="ARBA" id="ARBA00001393"/>
    </source>
</evidence>
<dbReference type="HAMAP" id="MF_00110">
    <property type="entry name" value="DHQ_synthase"/>
    <property type="match status" value="1"/>
</dbReference>
<dbReference type="GO" id="GO:0003856">
    <property type="term" value="F:3-dehydroquinate synthase activity"/>
    <property type="evidence" value="ECO:0007669"/>
    <property type="project" value="UniProtKB-UniRule"/>
</dbReference>
<evidence type="ECO:0000256" key="9">
    <source>
        <dbReference type="ARBA" id="ARBA00022490"/>
    </source>
</evidence>
<gene>
    <name evidence="18 21" type="primary">aroB</name>
    <name evidence="21" type="ORF">FYJ68_08750</name>
</gene>
<comment type="function">
    <text evidence="18">Catalyzes the conversion of 3-deoxy-D-arabino-heptulosonate 7-phosphate (DAHP) to dehydroquinate (DHQ).</text>
</comment>
<dbReference type="Pfam" id="PF01761">
    <property type="entry name" value="DHQ_synthase"/>
    <property type="match status" value="1"/>
</dbReference>
<feature type="binding site" evidence="18">
    <location>
        <position position="258"/>
    </location>
    <ligand>
        <name>Zn(2+)</name>
        <dbReference type="ChEBI" id="CHEBI:29105"/>
    </ligand>
</feature>
<dbReference type="InterPro" id="IPR056179">
    <property type="entry name" value="DHQS_C"/>
</dbReference>
<dbReference type="CDD" id="cd08195">
    <property type="entry name" value="DHQS"/>
    <property type="match status" value="1"/>
</dbReference>
<keyword evidence="10 18" id="KW-0028">Amino-acid biosynthesis</keyword>
<evidence type="ECO:0000313" key="21">
    <source>
        <dbReference type="EMBL" id="MST73191.1"/>
    </source>
</evidence>
<evidence type="ECO:0000256" key="17">
    <source>
        <dbReference type="ARBA" id="ARBA00023285"/>
    </source>
</evidence>
<dbReference type="AlphaFoldDB" id="A0A6N7XV09"/>
<evidence type="ECO:0000256" key="4">
    <source>
        <dbReference type="ARBA" id="ARBA00004496"/>
    </source>
</evidence>
<comment type="caution">
    <text evidence="18">Lacks conserved residue(s) required for the propagation of feature annotation.</text>
</comment>
<comment type="caution">
    <text evidence="21">The sequence shown here is derived from an EMBL/GenBank/DDBJ whole genome shotgun (WGS) entry which is preliminary data.</text>
</comment>
<evidence type="ECO:0000256" key="13">
    <source>
        <dbReference type="ARBA" id="ARBA00022833"/>
    </source>
</evidence>
<dbReference type="PIRSF" id="PIRSF001455">
    <property type="entry name" value="DHQ_synth"/>
    <property type="match status" value="1"/>
</dbReference>
<evidence type="ECO:0000256" key="18">
    <source>
        <dbReference type="HAMAP-Rule" id="MF_00110"/>
    </source>
</evidence>
<feature type="binding site" evidence="18">
    <location>
        <begin position="117"/>
        <end position="121"/>
    </location>
    <ligand>
        <name>NAD(+)</name>
        <dbReference type="ChEBI" id="CHEBI:57540"/>
    </ligand>
</feature>
<feature type="binding site" evidence="18">
    <location>
        <begin position="181"/>
        <end position="184"/>
    </location>
    <ligand>
        <name>NAD(+)</name>
        <dbReference type="ChEBI" id="CHEBI:57540"/>
    </ligand>
</feature>
<evidence type="ECO:0000256" key="16">
    <source>
        <dbReference type="ARBA" id="ARBA00023239"/>
    </source>
</evidence>
<dbReference type="GO" id="GO:0005737">
    <property type="term" value="C:cytoplasm"/>
    <property type="evidence" value="ECO:0007669"/>
    <property type="project" value="UniProtKB-SubCell"/>
</dbReference>
<feature type="domain" description="3-dehydroquinate synthase N-terminal" evidence="19">
    <location>
        <begin position="81"/>
        <end position="190"/>
    </location>
</feature>
<evidence type="ECO:0000256" key="3">
    <source>
        <dbReference type="ARBA" id="ARBA00001947"/>
    </source>
</evidence>
<dbReference type="InterPro" id="IPR050071">
    <property type="entry name" value="Dehydroquinate_synthase"/>
</dbReference>
<dbReference type="Gene3D" id="1.20.1090.10">
    <property type="entry name" value="Dehydroquinate synthase-like - alpha domain"/>
    <property type="match status" value="1"/>
</dbReference>
<evidence type="ECO:0000256" key="5">
    <source>
        <dbReference type="ARBA" id="ARBA00004661"/>
    </source>
</evidence>
<dbReference type="GO" id="GO:0008652">
    <property type="term" value="P:amino acid biosynthetic process"/>
    <property type="evidence" value="ECO:0007669"/>
    <property type="project" value="UniProtKB-KW"/>
</dbReference>
<dbReference type="GO" id="GO:0009073">
    <property type="term" value="P:aromatic amino acid family biosynthetic process"/>
    <property type="evidence" value="ECO:0007669"/>
    <property type="project" value="UniProtKB-KW"/>
</dbReference>
<dbReference type="InterPro" id="IPR016037">
    <property type="entry name" value="DHQ_synth_AroB"/>
</dbReference>
<comment type="subcellular location">
    <subcellularLocation>
        <location evidence="4 18">Cytoplasm</location>
    </subcellularLocation>
</comment>
<dbReference type="GO" id="GO:0000166">
    <property type="term" value="F:nucleotide binding"/>
    <property type="evidence" value="ECO:0007669"/>
    <property type="project" value="UniProtKB-KW"/>
</dbReference>
<keyword evidence="22" id="KW-1185">Reference proteome</keyword>
<comment type="pathway">
    <text evidence="5 18">Metabolic intermediate biosynthesis; chorismate biosynthesis; chorismate from D-erythrose 4-phosphate and phosphoenolpyruvate: step 2/7.</text>
</comment>
<evidence type="ECO:0000313" key="22">
    <source>
        <dbReference type="Proteomes" id="UP000469325"/>
    </source>
</evidence>
<evidence type="ECO:0000256" key="2">
    <source>
        <dbReference type="ARBA" id="ARBA00001911"/>
    </source>
</evidence>
<feature type="binding site" evidence="18">
    <location>
        <position position="274"/>
    </location>
    <ligand>
        <name>Zn(2+)</name>
        <dbReference type="ChEBI" id="CHEBI:29105"/>
    </ligand>
</feature>
<keyword evidence="9 18" id="KW-0963">Cytoplasm</keyword>
<organism evidence="21 22">
    <name type="scientific">Olsenella porci</name>
    <dbReference type="NCBI Taxonomy" id="2652279"/>
    <lineage>
        <taxon>Bacteria</taxon>
        <taxon>Bacillati</taxon>
        <taxon>Actinomycetota</taxon>
        <taxon>Coriobacteriia</taxon>
        <taxon>Coriobacteriales</taxon>
        <taxon>Atopobiaceae</taxon>
        <taxon>Olsenella</taxon>
    </lineage>
</organism>
<keyword evidence="12 18" id="KW-0547">Nucleotide-binding</keyword>
<dbReference type="FunFam" id="3.40.50.1970:FF:000007">
    <property type="entry name" value="Pentafunctional AROM polypeptide"/>
    <property type="match status" value="1"/>
</dbReference>
<evidence type="ECO:0000259" key="19">
    <source>
        <dbReference type="Pfam" id="PF01761"/>
    </source>
</evidence>
<evidence type="ECO:0000256" key="7">
    <source>
        <dbReference type="ARBA" id="ARBA00013031"/>
    </source>
</evidence>
<keyword evidence="11 18" id="KW-0479">Metal-binding</keyword>
<dbReference type="UniPathway" id="UPA00053">
    <property type="reaction ID" value="UER00085"/>
</dbReference>
<dbReference type="EC" id="4.2.3.4" evidence="7 18"/>
<evidence type="ECO:0000256" key="10">
    <source>
        <dbReference type="ARBA" id="ARBA00022605"/>
    </source>
</evidence>
<evidence type="ECO:0000256" key="12">
    <source>
        <dbReference type="ARBA" id="ARBA00022741"/>
    </source>
</evidence>
<keyword evidence="13 18" id="KW-0862">Zinc</keyword>
<keyword evidence="15 18" id="KW-0057">Aromatic amino acid biosynthesis</keyword>
<evidence type="ECO:0000256" key="11">
    <source>
        <dbReference type="ARBA" id="ARBA00022723"/>
    </source>
</evidence>
<evidence type="ECO:0000256" key="15">
    <source>
        <dbReference type="ARBA" id="ARBA00023141"/>
    </source>
</evidence>
<proteinExistence type="inferred from homology"/>
<keyword evidence="14 18" id="KW-0520">NAD</keyword>
<dbReference type="GO" id="GO:0046872">
    <property type="term" value="F:metal ion binding"/>
    <property type="evidence" value="ECO:0007669"/>
    <property type="project" value="UniProtKB-KW"/>
</dbReference>
<dbReference type="SUPFAM" id="SSF56796">
    <property type="entry name" value="Dehydroquinate synthase-like"/>
    <property type="match status" value="1"/>
</dbReference>
<evidence type="ECO:0000256" key="6">
    <source>
        <dbReference type="ARBA" id="ARBA00005412"/>
    </source>
</evidence>
<feature type="binding site" evidence="18">
    <location>
        <position position="196"/>
    </location>
    <ligand>
        <name>Zn(2+)</name>
        <dbReference type="ChEBI" id="CHEBI:29105"/>
    </ligand>
</feature>
<keyword evidence="16 18" id="KW-0456">Lyase</keyword>
<comment type="cofactor">
    <cofactor evidence="18">
        <name>Co(2+)</name>
        <dbReference type="ChEBI" id="CHEBI:48828"/>
    </cofactor>
    <cofactor evidence="18">
        <name>Zn(2+)</name>
        <dbReference type="ChEBI" id="CHEBI:29105"/>
    </cofactor>
    <text evidence="18">Binds 1 divalent metal cation per subunit. Can use either Co(2+) or Zn(2+).</text>
</comment>
<feature type="binding site" evidence="18">
    <location>
        <begin position="141"/>
        <end position="142"/>
    </location>
    <ligand>
        <name>NAD(+)</name>
        <dbReference type="ChEBI" id="CHEBI:57540"/>
    </ligand>
</feature>
<dbReference type="EMBL" id="VUNC01000007">
    <property type="protein sequence ID" value="MST73191.1"/>
    <property type="molecule type" value="Genomic_DNA"/>
</dbReference>
<feature type="binding site" evidence="18">
    <location>
        <position position="154"/>
    </location>
    <ligand>
        <name>NAD(+)</name>
        <dbReference type="ChEBI" id="CHEBI:57540"/>
    </ligand>
</feature>
<comment type="catalytic activity">
    <reaction evidence="1 18">
        <text>7-phospho-2-dehydro-3-deoxy-D-arabino-heptonate = 3-dehydroquinate + phosphate</text>
        <dbReference type="Rhea" id="RHEA:21968"/>
        <dbReference type="ChEBI" id="CHEBI:32364"/>
        <dbReference type="ChEBI" id="CHEBI:43474"/>
        <dbReference type="ChEBI" id="CHEBI:58394"/>
        <dbReference type="EC" id="4.2.3.4"/>
    </reaction>
</comment>
<accession>A0A6N7XV09</accession>